<dbReference type="AlphaFoldDB" id="A0A8T1WUX3"/>
<feature type="region of interest" description="Disordered" evidence="1">
    <location>
        <begin position="1"/>
        <end position="26"/>
    </location>
</feature>
<dbReference type="EMBL" id="JAGDFL010000174">
    <property type="protein sequence ID" value="KAG7396058.1"/>
    <property type="molecule type" value="Genomic_DNA"/>
</dbReference>
<dbReference type="Proteomes" id="UP000693981">
    <property type="component" value="Unassembled WGS sequence"/>
</dbReference>
<proteinExistence type="predicted"/>
<evidence type="ECO:0000313" key="3">
    <source>
        <dbReference type="Proteomes" id="UP000693981"/>
    </source>
</evidence>
<protein>
    <submittedName>
        <fullName evidence="2">Uncharacterized protein</fullName>
    </submittedName>
</protein>
<organism evidence="2 3">
    <name type="scientific">Phytophthora boehmeriae</name>
    <dbReference type="NCBI Taxonomy" id="109152"/>
    <lineage>
        <taxon>Eukaryota</taxon>
        <taxon>Sar</taxon>
        <taxon>Stramenopiles</taxon>
        <taxon>Oomycota</taxon>
        <taxon>Peronosporomycetes</taxon>
        <taxon>Peronosporales</taxon>
        <taxon>Peronosporaceae</taxon>
        <taxon>Phytophthora</taxon>
    </lineage>
</organism>
<accession>A0A8T1WUX3</accession>
<comment type="caution">
    <text evidence="2">The sequence shown here is derived from an EMBL/GenBank/DDBJ whole genome shotgun (WGS) entry which is preliminary data.</text>
</comment>
<feature type="compositionally biased region" description="Low complexity" evidence="1">
    <location>
        <begin position="16"/>
        <end position="25"/>
    </location>
</feature>
<evidence type="ECO:0000256" key="1">
    <source>
        <dbReference type="SAM" id="MobiDB-lite"/>
    </source>
</evidence>
<sequence length="88" mass="9078">MASASETTKRSENMIATESAMTTETEAVEEEVVGHSLQGAALVSALLVVVEVEESVQHGCAPIGVLVATEAEADDKASKLSAVHLSPK</sequence>
<reference evidence="2" key="1">
    <citation type="submission" date="2021-02" db="EMBL/GenBank/DDBJ databases">
        <authorList>
            <person name="Palmer J.M."/>
        </authorList>
    </citation>
    <scope>NUCLEOTIDE SEQUENCE</scope>
    <source>
        <strain evidence="2">SCRP23</strain>
    </source>
</reference>
<keyword evidence="3" id="KW-1185">Reference proteome</keyword>
<evidence type="ECO:0000313" key="2">
    <source>
        <dbReference type="EMBL" id="KAG7396058.1"/>
    </source>
</evidence>
<gene>
    <name evidence="2" type="ORF">PHYBOEH_002839</name>
</gene>
<name>A0A8T1WUX3_9STRA</name>